<evidence type="ECO:0000313" key="3">
    <source>
        <dbReference type="Proteomes" id="UP001156951"/>
    </source>
</evidence>
<keyword evidence="1" id="KW-1133">Transmembrane helix</keyword>
<organism evidence="2 3">
    <name type="scientific">Nitrososphaeria virus YSH_1032793</name>
    <dbReference type="NCBI Taxonomy" id="3071320"/>
    <lineage>
        <taxon>Viruses</taxon>
        <taxon>Duplodnaviria</taxon>
        <taxon>Heunggongvirae</taxon>
        <taxon>Uroviricota</taxon>
        <taxon>Caudoviricetes</taxon>
        <taxon>Juravirales</taxon>
        <taxon>Yanlukaviridae</taxon>
        <taxon>Sweetvirus</taxon>
        <taxon>Sweetvirus yangshanense</taxon>
    </lineage>
</organism>
<dbReference type="EMBL" id="ON649698">
    <property type="protein sequence ID" value="UVF62238.1"/>
    <property type="molecule type" value="Genomic_DNA"/>
</dbReference>
<keyword evidence="3" id="KW-1185">Reference proteome</keyword>
<feature type="transmembrane region" description="Helical" evidence="1">
    <location>
        <begin position="16"/>
        <end position="35"/>
    </location>
</feature>
<keyword evidence="1" id="KW-0472">Membrane</keyword>
<name>A0A976UAC3_9CAUD</name>
<accession>A0A976UAC3</accession>
<dbReference type="Proteomes" id="UP001156951">
    <property type="component" value="Segment"/>
</dbReference>
<protein>
    <submittedName>
        <fullName evidence="2">Uncharacterized protein</fullName>
    </submittedName>
</protein>
<reference evidence="2 3" key="1">
    <citation type="submission" date="2022-05" db="EMBL/GenBank/DDBJ databases">
        <title>Diverse viruses of marine archaea discovered using metagenomics.</title>
        <authorList>
            <person name="Zhou Y."/>
        </authorList>
    </citation>
    <scope>NUCLEOTIDE SEQUENCE [LARGE SCALE GENOMIC DNA]</scope>
    <source>
        <strain evidence="2">YSH_1032793</strain>
    </source>
</reference>
<sequence length="80" mass="9374">MIAITMGKSFWERLNFRNFLTTMIFGGYIWIFHRVFQDPSILSENSILAMMFGTYTTLVTAIGIFYYRKAQSKESELSKI</sequence>
<proteinExistence type="predicted"/>
<keyword evidence="1" id="KW-0812">Transmembrane</keyword>
<evidence type="ECO:0000256" key="1">
    <source>
        <dbReference type="SAM" id="Phobius"/>
    </source>
</evidence>
<feature type="transmembrane region" description="Helical" evidence="1">
    <location>
        <begin position="47"/>
        <end position="67"/>
    </location>
</feature>
<evidence type="ECO:0000313" key="2">
    <source>
        <dbReference type="EMBL" id="UVF62238.1"/>
    </source>
</evidence>